<evidence type="ECO:0000313" key="1">
    <source>
        <dbReference type="EMBL" id="KAK1145509.1"/>
    </source>
</evidence>
<dbReference type="EMBL" id="JAOPJF010000023">
    <property type="protein sequence ID" value="KAK1145509.1"/>
    <property type="molecule type" value="Genomic_DNA"/>
</dbReference>
<accession>A0ACC3B4W9</accession>
<dbReference type="Proteomes" id="UP001177260">
    <property type="component" value="Unassembled WGS sequence"/>
</dbReference>
<comment type="caution">
    <text evidence="1">The sequence shown here is derived from an EMBL/GenBank/DDBJ whole genome shotgun (WGS) entry which is preliminary data.</text>
</comment>
<proteinExistence type="predicted"/>
<sequence>MGQTTRERTAFGADPGYRSAFHTISSTKLPTIVIAPGAWSLPPFYSQLEEQFTSKNLKTKIIPHVTTGAEPPNKTLDDDVCNLHNALAEISDAGEDIILVAHSYGGLVSSSAVKGLEKHVRQKNGQAGGVVMLVYMAAFVVAQGQSLVSTSGGLMMPWISSEGSRTFCALPASEAFHDLSPAEQTRWSSALTHTCLSVFFGKATHEPWNDLPTAYILCEDDTMLPLPVQEYMSSAIGTSRTLRLKASHHPYLSFPGKVVDYVAELVKEFE</sequence>
<keyword evidence="2" id="KW-1185">Reference proteome</keyword>
<organism evidence="1 2">
    <name type="scientific">Aspergillus melleus</name>
    <dbReference type="NCBI Taxonomy" id="138277"/>
    <lineage>
        <taxon>Eukaryota</taxon>
        <taxon>Fungi</taxon>
        <taxon>Dikarya</taxon>
        <taxon>Ascomycota</taxon>
        <taxon>Pezizomycotina</taxon>
        <taxon>Eurotiomycetes</taxon>
        <taxon>Eurotiomycetidae</taxon>
        <taxon>Eurotiales</taxon>
        <taxon>Aspergillaceae</taxon>
        <taxon>Aspergillus</taxon>
        <taxon>Aspergillus subgen. Circumdati</taxon>
    </lineage>
</organism>
<gene>
    <name evidence="1" type="ORF">N8T08_004067</name>
</gene>
<reference evidence="1 2" key="1">
    <citation type="journal article" date="2023" name="ACS Omega">
        <title>Identification of the Neoaspergillic Acid Biosynthesis Gene Cluster by Establishing an In Vitro CRISPR-Ribonucleoprotein Genetic System in Aspergillus melleus.</title>
        <authorList>
            <person name="Yuan B."/>
            <person name="Grau M.F."/>
            <person name="Murata R.M."/>
            <person name="Torok T."/>
            <person name="Venkateswaran K."/>
            <person name="Stajich J.E."/>
            <person name="Wang C.C.C."/>
        </authorList>
    </citation>
    <scope>NUCLEOTIDE SEQUENCE [LARGE SCALE GENOMIC DNA]</scope>
    <source>
        <strain evidence="1 2">IMV 1140</strain>
    </source>
</reference>
<evidence type="ECO:0000313" key="2">
    <source>
        <dbReference type="Proteomes" id="UP001177260"/>
    </source>
</evidence>
<name>A0ACC3B4W9_9EURO</name>
<protein>
    <submittedName>
        <fullName evidence="1">Uncharacterized protein</fullName>
    </submittedName>
</protein>